<dbReference type="Gene3D" id="3.60.10.10">
    <property type="entry name" value="Endonuclease/exonuclease/phosphatase"/>
    <property type="match status" value="1"/>
</dbReference>
<dbReference type="InterPro" id="IPR033125">
    <property type="entry name" value="DNASE_I_2"/>
</dbReference>
<protein>
    <submittedName>
        <fullName evidence="5">Deoxyribonuclease gamma-like</fullName>
    </submittedName>
</protein>
<keyword evidence="2" id="KW-0378">Hydrolase</keyword>
<dbReference type="InterPro" id="IPR036691">
    <property type="entry name" value="Endo/exonu/phosph_ase_sf"/>
</dbReference>
<dbReference type="PRINTS" id="PR00130">
    <property type="entry name" value="DNASEI"/>
</dbReference>
<dbReference type="RefSeq" id="XP_013790523.1">
    <property type="nucleotide sequence ID" value="XM_013935069.2"/>
</dbReference>
<name>A0ABM1BXG7_LIMPO</name>
<proteinExistence type="predicted"/>
<reference evidence="5" key="1">
    <citation type="submission" date="2025-08" db="UniProtKB">
        <authorList>
            <consortium name="RefSeq"/>
        </authorList>
    </citation>
    <scope>IDENTIFICATION</scope>
    <source>
        <tissue evidence="5">Muscle</tissue>
    </source>
</reference>
<evidence type="ECO:0000256" key="1">
    <source>
        <dbReference type="ARBA" id="ARBA00022722"/>
    </source>
</evidence>
<dbReference type="PANTHER" id="PTHR11371:SF31">
    <property type="entry name" value="EXTRACELLULAR NUCLEASE"/>
    <property type="match status" value="1"/>
</dbReference>
<dbReference type="Proteomes" id="UP000694941">
    <property type="component" value="Unplaced"/>
</dbReference>
<dbReference type="PANTHER" id="PTHR11371">
    <property type="entry name" value="DEOXYRIBONUCLEASE"/>
    <property type="match status" value="1"/>
</dbReference>
<evidence type="ECO:0000313" key="4">
    <source>
        <dbReference type="Proteomes" id="UP000694941"/>
    </source>
</evidence>
<keyword evidence="4" id="KW-1185">Reference proteome</keyword>
<dbReference type="PROSITE" id="PS00918">
    <property type="entry name" value="DNASE_I_2"/>
    <property type="match status" value="1"/>
</dbReference>
<gene>
    <name evidence="5" type="primary">LOC106474378</name>
</gene>
<evidence type="ECO:0000313" key="5">
    <source>
        <dbReference type="RefSeq" id="XP_013790523.1"/>
    </source>
</evidence>
<dbReference type="GeneID" id="106474378"/>
<dbReference type="SMART" id="SM00476">
    <property type="entry name" value="DNaseIc"/>
    <property type="match status" value="1"/>
</dbReference>
<accession>A0ABM1BXG7</accession>
<keyword evidence="3" id="KW-1015">Disulfide bond</keyword>
<keyword evidence="1" id="KW-0540">Nuclease</keyword>
<evidence type="ECO:0000256" key="2">
    <source>
        <dbReference type="ARBA" id="ARBA00022801"/>
    </source>
</evidence>
<dbReference type="SUPFAM" id="SSF56219">
    <property type="entry name" value="DNase I-like"/>
    <property type="match status" value="1"/>
</dbReference>
<organism evidence="4 5">
    <name type="scientific">Limulus polyphemus</name>
    <name type="common">Atlantic horseshoe crab</name>
    <dbReference type="NCBI Taxonomy" id="6850"/>
    <lineage>
        <taxon>Eukaryota</taxon>
        <taxon>Metazoa</taxon>
        <taxon>Ecdysozoa</taxon>
        <taxon>Arthropoda</taxon>
        <taxon>Chelicerata</taxon>
        <taxon>Merostomata</taxon>
        <taxon>Xiphosura</taxon>
        <taxon>Limulidae</taxon>
        <taxon>Limulus</taxon>
    </lineage>
</organism>
<dbReference type="InterPro" id="IPR016202">
    <property type="entry name" value="DNase_I"/>
</dbReference>
<evidence type="ECO:0000256" key="3">
    <source>
        <dbReference type="ARBA" id="ARBA00023157"/>
    </source>
</evidence>
<sequence length="179" mass="20250">MALSERLGRGTAKEQYAYIYRDDKLSVLDEQAFPDVEDLFMRPPYIVHFSSPTTRDLSSFVAICSHTQPSGAANETHALATVYDYAQNHYKNPNAIIMGDFNAGCSNVRVGDWNWIALWTREEFTWLIGHHIDTTTYVSSCPYDRFVIAGSKMESAVIPGSPKAFDFQEEYSLTDDQTL</sequence>